<keyword evidence="2" id="KW-1185">Reference proteome</keyword>
<evidence type="ECO:0000313" key="2">
    <source>
        <dbReference type="Proteomes" id="UP001610444"/>
    </source>
</evidence>
<reference evidence="1 2" key="1">
    <citation type="submission" date="2024-07" db="EMBL/GenBank/DDBJ databases">
        <title>Section-level genome sequencing and comparative genomics of Aspergillus sections Usti and Cavernicolus.</title>
        <authorList>
            <consortium name="Lawrence Berkeley National Laboratory"/>
            <person name="Nybo J.L."/>
            <person name="Vesth T.C."/>
            <person name="Theobald S."/>
            <person name="Frisvad J.C."/>
            <person name="Larsen T.O."/>
            <person name="Kjaerboelling I."/>
            <person name="Rothschild-Mancinelli K."/>
            <person name="Lyhne E.K."/>
            <person name="Kogle M.E."/>
            <person name="Barry K."/>
            <person name="Clum A."/>
            <person name="Na H."/>
            <person name="Ledsgaard L."/>
            <person name="Lin J."/>
            <person name="Lipzen A."/>
            <person name="Kuo A."/>
            <person name="Riley R."/>
            <person name="Mondo S."/>
            <person name="LaButti K."/>
            <person name="Haridas S."/>
            <person name="Pangalinan J."/>
            <person name="Salamov A.A."/>
            <person name="Simmons B.A."/>
            <person name="Magnuson J.K."/>
            <person name="Chen J."/>
            <person name="Drula E."/>
            <person name="Henrissat B."/>
            <person name="Wiebenga A."/>
            <person name="Lubbers R.J."/>
            <person name="Gomes A.C."/>
            <person name="Macurrencykelacurrency M.R."/>
            <person name="Stajich J."/>
            <person name="Grigoriev I.V."/>
            <person name="Mortensen U.H."/>
            <person name="De vries R.P."/>
            <person name="Baker S.E."/>
            <person name="Andersen M.R."/>
        </authorList>
    </citation>
    <scope>NUCLEOTIDE SEQUENCE [LARGE SCALE GENOMIC DNA]</scope>
    <source>
        <strain evidence="1 2">CBS 756.74</strain>
    </source>
</reference>
<dbReference type="Proteomes" id="UP001610444">
    <property type="component" value="Unassembled WGS sequence"/>
</dbReference>
<protein>
    <submittedName>
        <fullName evidence="1">Uncharacterized protein</fullName>
    </submittedName>
</protein>
<name>A0ABR4LB96_9EURO</name>
<organism evidence="1 2">
    <name type="scientific">Aspergillus pseudodeflectus</name>
    <dbReference type="NCBI Taxonomy" id="176178"/>
    <lineage>
        <taxon>Eukaryota</taxon>
        <taxon>Fungi</taxon>
        <taxon>Dikarya</taxon>
        <taxon>Ascomycota</taxon>
        <taxon>Pezizomycotina</taxon>
        <taxon>Eurotiomycetes</taxon>
        <taxon>Eurotiomycetidae</taxon>
        <taxon>Eurotiales</taxon>
        <taxon>Aspergillaceae</taxon>
        <taxon>Aspergillus</taxon>
        <taxon>Aspergillus subgen. Nidulantes</taxon>
    </lineage>
</organism>
<dbReference type="EMBL" id="JBFXLR010000001">
    <property type="protein sequence ID" value="KAL2861790.1"/>
    <property type="molecule type" value="Genomic_DNA"/>
</dbReference>
<sequence>MRDLYRILGVKSLASCLILPTTDSKPPRRPLSDLSRLAISGSLHCCPCVARYSRLRTHPQLGSPKLWTRKEPRPG</sequence>
<dbReference type="GeneID" id="98151218"/>
<dbReference type="RefSeq" id="XP_070905880.1">
    <property type="nucleotide sequence ID" value="XM_071036054.1"/>
</dbReference>
<comment type="caution">
    <text evidence="1">The sequence shown here is derived from an EMBL/GenBank/DDBJ whole genome shotgun (WGS) entry which is preliminary data.</text>
</comment>
<proteinExistence type="predicted"/>
<gene>
    <name evidence="1" type="ORF">BJX68DRAFT_11767</name>
</gene>
<evidence type="ECO:0000313" key="1">
    <source>
        <dbReference type="EMBL" id="KAL2861790.1"/>
    </source>
</evidence>
<accession>A0ABR4LB96</accession>